<dbReference type="InterPro" id="IPR051091">
    <property type="entry name" value="O-Glucosyltr/Glycosyltrsf_90"/>
</dbReference>
<proteinExistence type="predicted"/>
<dbReference type="EMBL" id="JAAGKH010000041">
    <property type="protein sequence ID" value="NDR89169.1"/>
    <property type="molecule type" value="Genomic_DNA"/>
</dbReference>
<dbReference type="SMART" id="SM00672">
    <property type="entry name" value="CAP10"/>
    <property type="match status" value="1"/>
</dbReference>
<dbReference type="AlphaFoldDB" id="A0A0B6CY88"/>
<dbReference type="KEGG" id="ftv:CH67_403"/>
<dbReference type="GO" id="GO:0016740">
    <property type="term" value="F:transferase activity"/>
    <property type="evidence" value="ECO:0007669"/>
    <property type="project" value="UniProtKB-KW"/>
</dbReference>
<dbReference type="Pfam" id="PF05686">
    <property type="entry name" value="Glyco_transf_90"/>
    <property type="match status" value="1"/>
</dbReference>
<dbReference type="PANTHER" id="PTHR12203">
    <property type="entry name" value="KDEL LYS-ASP-GLU-LEU CONTAINING - RELATED"/>
    <property type="match status" value="1"/>
</dbReference>
<keyword evidence="1" id="KW-0808">Transferase</keyword>
<evidence type="ECO:0000313" key="2">
    <source>
        <dbReference type="EMBL" id="NDR89169.1"/>
    </source>
</evidence>
<dbReference type="KEGG" id="ftc:DA46_590"/>
<dbReference type="eggNOG" id="ENOG502Z7XI">
    <property type="taxonomic scope" value="Bacteria"/>
</dbReference>
<sequence>MKKLKYYIKNISRTIIPKKFFELSLEHKLKSITKFDKEYIEYRVNYYNRLSKPFMLQNSSNWKNFKRNTPVFDIIDHSLVRKSINSSYFYDFKEFLVYFNKTDSFATAFYDLTKIPQQPTFVKSRPIADDNQNSIILKLDKLRHFSLFEDNQKFEDKLNMAVFRGACHQPTRQYFIENYYNLPNTNFGDTRKESIGQPYNKGFLSIQDQLKYKYIVSIEGYDVATNLKWIMNSNSLCFMNKPKYETWFMEGTLIPNHHYVLLKDDYSDLQEKIDYYNNHPEKALKIIKNANEYVNQFKNKQREELISLLVMKNYFGLNKTSH</sequence>
<gene>
    <name evidence="2" type="ORF">FWJ04_05900</name>
</gene>
<dbReference type="InterPro" id="IPR006598">
    <property type="entry name" value="CAP10"/>
</dbReference>
<reference evidence="2" key="2">
    <citation type="submission" date="2020-02" db="EMBL/GenBank/DDBJ databases">
        <title>Using affinity propagation clustering for identifying bacterial clades and subclades with whole-genome sequences of Francisella tularensis.</title>
        <authorList>
            <person name="Homeier-Bachmann T."/>
            <person name="Abdel-Glil M.Y."/>
            <person name="Hackbart A."/>
            <person name="Hotzel H."/>
            <person name="Tomaso H."/>
        </authorList>
    </citation>
    <scope>NUCLEOTIDE SEQUENCE</scope>
    <source>
        <strain evidence="2">17T1429</strain>
    </source>
</reference>
<dbReference type="HOGENOM" id="CLU_074321_0_0_6"/>
<accession>A0A0B6CY88</accession>
<evidence type="ECO:0000256" key="1">
    <source>
        <dbReference type="ARBA" id="ARBA00022679"/>
    </source>
</evidence>
<organism evidence="2">
    <name type="scientific">Francisella tularensis subsp. holarctica</name>
    <dbReference type="NCBI Taxonomy" id="119857"/>
    <lineage>
        <taxon>Bacteria</taxon>
        <taxon>Pseudomonadati</taxon>
        <taxon>Pseudomonadota</taxon>
        <taxon>Gammaproteobacteria</taxon>
        <taxon>Thiotrichales</taxon>
        <taxon>Francisellaceae</taxon>
        <taxon>Francisella</taxon>
    </lineage>
</organism>
<dbReference type="RefSeq" id="WP_003014110.1">
    <property type="nucleotide sequence ID" value="NZ_CP009693.1"/>
</dbReference>
<comment type="caution">
    <text evidence="2">The sequence shown here is derived from an EMBL/GenBank/DDBJ whole genome shotgun (WGS) entry which is preliminary data.</text>
</comment>
<name>A0A0B6CY88_FRATU</name>
<dbReference type="OMA" id="KWIMASN"/>
<dbReference type="PANTHER" id="PTHR12203:SF35">
    <property type="entry name" value="PROTEIN O-GLUCOSYLTRANSFERASE 1"/>
    <property type="match status" value="1"/>
</dbReference>
<protein>
    <submittedName>
        <fullName evidence="2">Lipopolysaccharide A protein</fullName>
    </submittedName>
</protein>
<reference evidence="2" key="1">
    <citation type="submission" date="2019-08" db="EMBL/GenBank/DDBJ databases">
        <authorList>
            <person name="Busch A."/>
        </authorList>
    </citation>
    <scope>NUCLEOTIDE SEQUENCE</scope>
    <source>
        <strain evidence="2">17T1429</strain>
    </source>
</reference>